<dbReference type="AlphaFoldDB" id="A0A9N9P5Q2"/>
<proteinExistence type="predicted"/>
<accession>A0A9N9P5Q2</accession>
<comment type="caution">
    <text evidence="2">The sequence shown here is derived from an EMBL/GenBank/DDBJ whole genome shotgun (WGS) entry which is preliminary data.</text>
</comment>
<feature type="non-terminal residue" evidence="2">
    <location>
        <position position="1"/>
    </location>
</feature>
<organism evidence="2 3">
    <name type="scientific">Dentiscutata erythropus</name>
    <dbReference type="NCBI Taxonomy" id="1348616"/>
    <lineage>
        <taxon>Eukaryota</taxon>
        <taxon>Fungi</taxon>
        <taxon>Fungi incertae sedis</taxon>
        <taxon>Mucoromycota</taxon>
        <taxon>Glomeromycotina</taxon>
        <taxon>Glomeromycetes</taxon>
        <taxon>Diversisporales</taxon>
        <taxon>Gigasporaceae</taxon>
        <taxon>Dentiscutata</taxon>
    </lineage>
</organism>
<feature type="non-terminal residue" evidence="2">
    <location>
        <position position="294"/>
    </location>
</feature>
<feature type="compositionally biased region" description="Polar residues" evidence="1">
    <location>
        <begin position="21"/>
        <end position="35"/>
    </location>
</feature>
<feature type="compositionally biased region" description="Basic and acidic residues" evidence="1">
    <location>
        <begin position="36"/>
        <end position="46"/>
    </location>
</feature>
<feature type="region of interest" description="Disordered" evidence="1">
    <location>
        <begin position="14"/>
        <end position="53"/>
    </location>
</feature>
<dbReference type="EMBL" id="CAJVPY010028667">
    <property type="protein sequence ID" value="CAG8793017.1"/>
    <property type="molecule type" value="Genomic_DNA"/>
</dbReference>
<evidence type="ECO:0000313" key="3">
    <source>
        <dbReference type="Proteomes" id="UP000789405"/>
    </source>
</evidence>
<keyword evidence="3" id="KW-1185">Reference proteome</keyword>
<gene>
    <name evidence="2" type="ORF">DERYTH_LOCUS21803</name>
</gene>
<evidence type="ECO:0000256" key="1">
    <source>
        <dbReference type="SAM" id="MobiDB-lite"/>
    </source>
</evidence>
<name>A0A9N9P5Q2_9GLOM</name>
<sequence>FNLYNERSIRTFKGKEKATDSENSVEQIGSSSGRQNECDKSTRYSEDGNSSEQNKLVESLPEVSTNAAAQKQAINEITIAEKKLTEFTIFQQIFSHPLLLFQHPNLYNQIHEFVKSGLADEKRQKEVVKVRIIENLRKNLEENYIHHHPAWVLVAGVLYTDIHEHPDSYYCLASVFSNMSVVISQNDKAKIDLGILAIGQTFRILQSINDLICVVDYDFVIGFEQKLVPSVYLLMKLGELNNELRTGQLAIFVWRQWSLGTSSFTHIQDLDNLTINSQYDNILKTSREIWPIWV</sequence>
<protein>
    <submittedName>
        <fullName evidence="2">11707_t:CDS:1</fullName>
    </submittedName>
</protein>
<reference evidence="2" key="1">
    <citation type="submission" date="2021-06" db="EMBL/GenBank/DDBJ databases">
        <authorList>
            <person name="Kallberg Y."/>
            <person name="Tangrot J."/>
            <person name="Rosling A."/>
        </authorList>
    </citation>
    <scope>NUCLEOTIDE SEQUENCE</scope>
    <source>
        <strain evidence="2">MA453B</strain>
    </source>
</reference>
<dbReference type="OrthoDB" id="2433005at2759"/>
<dbReference type="Proteomes" id="UP000789405">
    <property type="component" value="Unassembled WGS sequence"/>
</dbReference>
<evidence type="ECO:0000313" key="2">
    <source>
        <dbReference type="EMBL" id="CAG8793017.1"/>
    </source>
</evidence>